<evidence type="ECO:0000313" key="2">
    <source>
        <dbReference type="Proteomes" id="UP000076871"/>
    </source>
</evidence>
<gene>
    <name evidence="1" type="ORF">LAESUDRAFT_114042</name>
</gene>
<accession>A0A165EQ04</accession>
<reference evidence="1 2" key="1">
    <citation type="journal article" date="2016" name="Mol. Biol. Evol.">
        <title>Comparative Genomics of Early-Diverging Mushroom-Forming Fungi Provides Insights into the Origins of Lignocellulose Decay Capabilities.</title>
        <authorList>
            <person name="Nagy L.G."/>
            <person name="Riley R."/>
            <person name="Tritt A."/>
            <person name="Adam C."/>
            <person name="Daum C."/>
            <person name="Floudas D."/>
            <person name="Sun H."/>
            <person name="Yadav J.S."/>
            <person name="Pangilinan J."/>
            <person name="Larsson K.H."/>
            <person name="Matsuura K."/>
            <person name="Barry K."/>
            <person name="Labutti K."/>
            <person name="Kuo R."/>
            <person name="Ohm R.A."/>
            <person name="Bhattacharya S.S."/>
            <person name="Shirouzu T."/>
            <person name="Yoshinaga Y."/>
            <person name="Martin F.M."/>
            <person name="Grigoriev I.V."/>
            <person name="Hibbett D.S."/>
        </authorList>
    </citation>
    <scope>NUCLEOTIDE SEQUENCE [LARGE SCALE GENOMIC DNA]</scope>
    <source>
        <strain evidence="1 2">93-53</strain>
    </source>
</reference>
<dbReference type="AlphaFoldDB" id="A0A165EQ04"/>
<evidence type="ECO:0008006" key="3">
    <source>
        <dbReference type="Google" id="ProtNLM"/>
    </source>
</evidence>
<evidence type="ECO:0000313" key="1">
    <source>
        <dbReference type="EMBL" id="KZT07523.1"/>
    </source>
</evidence>
<name>A0A165EQ04_9APHY</name>
<dbReference type="InterPro" id="IPR009003">
    <property type="entry name" value="Peptidase_S1_PA"/>
</dbReference>
<dbReference type="RefSeq" id="XP_040765263.1">
    <property type="nucleotide sequence ID" value="XM_040901219.1"/>
</dbReference>
<protein>
    <recommendedName>
        <fullName evidence="3">Peptidase S1 domain-containing protein</fullName>
    </recommendedName>
</protein>
<keyword evidence="2" id="KW-1185">Reference proteome</keyword>
<proteinExistence type="predicted"/>
<dbReference type="STRING" id="1314785.A0A165EQ04"/>
<dbReference type="EMBL" id="KV427619">
    <property type="protein sequence ID" value="KZT07523.1"/>
    <property type="molecule type" value="Genomic_DNA"/>
</dbReference>
<dbReference type="OrthoDB" id="5424209at2759"/>
<dbReference type="GeneID" id="63818251"/>
<dbReference type="InParanoid" id="A0A165EQ04"/>
<organism evidence="1 2">
    <name type="scientific">Laetiporus sulphureus 93-53</name>
    <dbReference type="NCBI Taxonomy" id="1314785"/>
    <lineage>
        <taxon>Eukaryota</taxon>
        <taxon>Fungi</taxon>
        <taxon>Dikarya</taxon>
        <taxon>Basidiomycota</taxon>
        <taxon>Agaricomycotina</taxon>
        <taxon>Agaricomycetes</taxon>
        <taxon>Polyporales</taxon>
        <taxon>Laetiporus</taxon>
    </lineage>
</organism>
<dbReference type="Proteomes" id="UP000076871">
    <property type="component" value="Unassembled WGS sequence"/>
</dbReference>
<sequence>MSSLGNIGNINPIFLEHCVDIAKQTVIPFKFDKLDVNSARSRLTDHYPDAFTDTYGTVSGAPFVYKTGQPWPKRVGGPEAQPFIRETRPVYNHPITPFWPKFLRHAEAYLNSQLSVKVTAITGFGFANTGETTAFCPLLVTIGVPPNSLAFEEAKTAADYVKGTILSQAGFPDIDVAVREWTTSLSGRGPKLPSLDPLVDPVAEFRHPFASTLGLYVAPLKTPYFEGTVGLYLRRSSDSDDVLALTAAHVARPPPVYPNTGLSQTNSIRRREEIISLGGKAYEDATTNIMSRIGTLHEINASSEKKISRLQPQQEEGRGDAVAVAAALLEAQQDVVRTTRNIVQLDSLHSEVTKLMTNPKQRPIGFVLHADPIGVSDGPDGYTIDWAVIQLNWDAFDWDEFKGNQIYIGDKIKEGEYRDLMYPNYSDRADYKYPQDGLLQIYGFVPESEIRQPKQLNVHGDKAMPVIKNSLTTGTTVGWVNGLKSLVRYHDDYDLEFTALETTIVPYGGRGAFSDKGDSGAIILDRGGRIVAVLTGGGGSTDEIDITFGTAWYELEPHIKKALPGCYLYPVVPDTNSPDI</sequence>
<dbReference type="SUPFAM" id="SSF50494">
    <property type="entry name" value="Trypsin-like serine proteases"/>
    <property type="match status" value="1"/>
</dbReference>